<dbReference type="SMART" id="SM00388">
    <property type="entry name" value="HisKA"/>
    <property type="match status" value="1"/>
</dbReference>
<evidence type="ECO:0000313" key="5">
    <source>
        <dbReference type="EMBL" id="EFC35827.1"/>
    </source>
</evidence>
<organism evidence="6">
    <name type="scientific">Naegleria gruberi</name>
    <name type="common">Amoeba</name>
    <dbReference type="NCBI Taxonomy" id="5762"/>
    <lineage>
        <taxon>Eukaryota</taxon>
        <taxon>Discoba</taxon>
        <taxon>Heterolobosea</taxon>
        <taxon>Tetramitia</taxon>
        <taxon>Eutetramitia</taxon>
        <taxon>Vahlkampfiidae</taxon>
        <taxon>Naegleria</taxon>
    </lineage>
</organism>
<dbReference type="GO" id="GO:0000155">
    <property type="term" value="F:phosphorelay sensor kinase activity"/>
    <property type="evidence" value="ECO:0007669"/>
    <property type="project" value="InterPro"/>
</dbReference>
<dbReference type="GeneID" id="8860611"/>
<dbReference type="CDD" id="cd17546">
    <property type="entry name" value="REC_hyHK_CKI1_RcsC-like"/>
    <property type="match status" value="1"/>
</dbReference>
<feature type="modified residue" description="4-aspartylphosphate" evidence="2">
    <location>
        <position position="498"/>
    </location>
</feature>
<dbReference type="OrthoDB" id="60033at2759"/>
<evidence type="ECO:0000256" key="1">
    <source>
        <dbReference type="ARBA" id="ARBA00022553"/>
    </source>
</evidence>
<proteinExistence type="predicted"/>
<dbReference type="AlphaFoldDB" id="D2W523"/>
<sequence>MPQDKSELDDQSSFVGGKVRTNQDSGVGFNTLTINASPPQQQASDSISNMKENLITEVKNNDELSAASTLAVPNIDCGSNTTKMPTTSTLVVDDIIKNRRNIDDKRSLENRGTRTASLSMPTTNYLFPSSKSNLIPILPKTKDQEKEKMQKNKLTFQNSRNSLFQNSNKTTYTKVEMNKQSNDKRGQTKIDHQPKNLESPSLASIVLTPNTPNSVSNVNIETDESEINPILESVPFFIFLKIGILKENSEPKYLEAYRALSQQNLFFMTSWFRFAYMQEKYLSNEKTHMIANISHEARNPLHGIIGASTILRHDMEKNSHSDKRKKRGRKNSILQSPSHSPMNAKNGFLHVSNDDGHYSSDCESSCGDSTAEQPYLELVNDIYNNANLLLHIFSTSLQMTSLEMGNIKLKNEPFNLLDTIESVISINITTDNVPTIEVVIPEPVPSKRILITDDNLINRKVMEKMVRLLGFTEVDCASNGLECFEMYKQKQYSIILLDLLMPVMCGKQSVKHIREFEESEGRKRTPVIAITANIWESVDTLSQLGFDSVIYKPILIEKLREEVERLTQESNS</sequence>
<dbReference type="InParanoid" id="D2W523"/>
<dbReference type="EMBL" id="GG739009">
    <property type="protein sequence ID" value="EFC35827.1"/>
    <property type="molecule type" value="Genomic_DNA"/>
</dbReference>
<name>D2W523_NAEGR</name>
<dbReference type="PROSITE" id="PS50110">
    <property type="entry name" value="RESPONSE_REGULATORY"/>
    <property type="match status" value="1"/>
</dbReference>
<dbReference type="RefSeq" id="XP_002668571.1">
    <property type="nucleotide sequence ID" value="XM_002668525.1"/>
</dbReference>
<accession>D2W523</accession>
<keyword evidence="6" id="KW-1185">Reference proteome</keyword>
<evidence type="ECO:0000256" key="2">
    <source>
        <dbReference type="PROSITE-ProRule" id="PRU00169"/>
    </source>
</evidence>
<feature type="region of interest" description="Disordered" evidence="3">
    <location>
        <begin position="176"/>
        <end position="195"/>
    </location>
</feature>
<dbReference type="SUPFAM" id="SSF47384">
    <property type="entry name" value="Homodimeric domain of signal transducing histidine kinase"/>
    <property type="match status" value="1"/>
</dbReference>
<keyword evidence="1 2" id="KW-0597">Phosphoprotein</keyword>
<dbReference type="VEuPathDB" id="AmoebaDB:NAEGRDRAFT_76511"/>
<dbReference type="eggNOG" id="KOG0519">
    <property type="taxonomic scope" value="Eukaryota"/>
</dbReference>
<evidence type="ECO:0000259" key="4">
    <source>
        <dbReference type="PROSITE" id="PS50110"/>
    </source>
</evidence>
<dbReference type="SMART" id="SM00448">
    <property type="entry name" value="REC"/>
    <property type="match status" value="1"/>
</dbReference>
<dbReference type="CDD" id="cd00082">
    <property type="entry name" value="HisKA"/>
    <property type="match status" value="1"/>
</dbReference>
<feature type="compositionally biased region" description="Polar residues" evidence="3">
    <location>
        <begin position="332"/>
        <end position="343"/>
    </location>
</feature>
<feature type="region of interest" description="Disordered" evidence="3">
    <location>
        <begin position="1"/>
        <end position="23"/>
    </location>
</feature>
<dbReference type="Gene3D" id="1.10.287.130">
    <property type="match status" value="1"/>
</dbReference>
<reference evidence="5 6" key="1">
    <citation type="journal article" date="2010" name="Cell">
        <title>The genome of Naegleria gruberi illuminates early eukaryotic versatility.</title>
        <authorList>
            <person name="Fritz-Laylin L.K."/>
            <person name="Prochnik S.E."/>
            <person name="Ginger M.L."/>
            <person name="Dacks J.B."/>
            <person name="Carpenter M.L."/>
            <person name="Field M.C."/>
            <person name="Kuo A."/>
            <person name="Paredez A."/>
            <person name="Chapman J."/>
            <person name="Pham J."/>
            <person name="Shu S."/>
            <person name="Neupane R."/>
            <person name="Cipriano M."/>
            <person name="Mancuso J."/>
            <person name="Tu H."/>
            <person name="Salamov A."/>
            <person name="Lindquist E."/>
            <person name="Shapiro H."/>
            <person name="Lucas S."/>
            <person name="Grigoriev I.V."/>
            <person name="Cande W.Z."/>
            <person name="Fulton C."/>
            <person name="Rokhsar D.S."/>
            <person name="Dawson S.C."/>
        </authorList>
    </citation>
    <scope>NUCLEOTIDE SEQUENCE [LARGE SCALE GENOMIC DNA]</scope>
    <source>
        <strain evidence="5 6">NEG-M</strain>
    </source>
</reference>
<dbReference type="PANTHER" id="PTHR43719">
    <property type="entry name" value="TWO-COMPONENT HISTIDINE KINASE"/>
    <property type="match status" value="1"/>
</dbReference>
<dbReference type="InterPro" id="IPR036097">
    <property type="entry name" value="HisK_dim/P_sf"/>
</dbReference>
<feature type="domain" description="Response regulatory" evidence="4">
    <location>
        <begin position="448"/>
        <end position="567"/>
    </location>
</feature>
<dbReference type="PANTHER" id="PTHR43719:SF28">
    <property type="entry name" value="PEROXIDE STRESS-ACTIVATED HISTIDINE KINASE MAK1-RELATED"/>
    <property type="match status" value="1"/>
</dbReference>
<evidence type="ECO:0000256" key="3">
    <source>
        <dbReference type="SAM" id="MobiDB-lite"/>
    </source>
</evidence>
<dbReference type="STRING" id="5762.D2W523"/>
<dbReference type="Pfam" id="PF00072">
    <property type="entry name" value="Response_reg"/>
    <property type="match status" value="1"/>
</dbReference>
<dbReference type="InterPro" id="IPR011006">
    <property type="entry name" value="CheY-like_superfamily"/>
</dbReference>
<feature type="compositionally biased region" description="Basic and acidic residues" evidence="3">
    <location>
        <begin position="181"/>
        <end position="195"/>
    </location>
</feature>
<dbReference type="InterPro" id="IPR001789">
    <property type="entry name" value="Sig_transdc_resp-reg_receiver"/>
</dbReference>
<dbReference type="InterPro" id="IPR050956">
    <property type="entry name" value="2C_system_His_kinase"/>
</dbReference>
<protein>
    <submittedName>
        <fullName evidence="5">Predicted protein</fullName>
    </submittedName>
</protein>
<dbReference type="KEGG" id="ngr:NAEGRDRAFT_76511"/>
<evidence type="ECO:0000313" key="6">
    <source>
        <dbReference type="Proteomes" id="UP000006671"/>
    </source>
</evidence>
<gene>
    <name evidence="5" type="ORF">NAEGRDRAFT_76511</name>
</gene>
<dbReference type="Proteomes" id="UP000006671">
    <property type="component" value="Unassembled WGS sequence"/>
</dbReference>
<dbReference type="InterPro" id="IPR003661">
    <property type="entry name" value="HisK_dim/P_dom"/>
</dbReference>
<dbReference type="SUPFAM" id="SSF52172">
    <property type="entry name" value="CheY-like"/>
    <property type="match status" value="1"/>
</dbReference>
<feature type="region of interest" description="Disordered" evidence="3">
    <location>
        <begin position="316"/>
        <end position="347"/>
    </location>
</feature>
<dbReference type="Gene3D" id="3.40.50.2300">
    <property type="match status" value="1"/>
</dbReference>